<feature type="compositionally biased region" description="Basic and acidic residues" evidence="1">
    <location>
        <begin position="47"/>
        <end position="72"/>
    </location>
</feature>
<dbReference type="GO" id="GO:0003824">
    <property type="term" value="F:catalytic activity"/>
    <property type="evidence" value="ECO:0007669"/>
    <property type="project" value="InterPro"/>
</dbReference>
<feature type="compositionally biased region" description="Basic residues" evidence="1">
    <location>
        <begin position="284"/>
        <end position="294"/>
    </location>
</feature>
<dbReference type="EMBL" id="JAAMPC010000015">
    <property type="protein sequence ID" value="KAG2258306.1"/>
    <property type="molecule type" value="Genomic_DNA"/>
</dbReference>
<evidence type="ECO:0000256" key="1">
    <source>
        <dbReference type="SAM" id="MobiDB-lite"/>
    </source>
</evidence>
<keyword evidence="4" id="KW-1185">Reference proteome</keyword>
<sequence length="589" mass="67556">MITHLAQDCPTKATAEAQDHCKKERSHNSVEAPLRTHSSKDHHGRQHRTERSSRPPRNARDTAFHQRVDRHGNPFGKRAATYQARGPPIRNKITPDVDQESPRSRDLERSPLRRRGSIDISPQYSTRRAGPTREHLNQSVKSPTEQIWRAKLQHVDISANKETSANRNRPPLERNLDKEDFPPIQSISLPAPRSTEEVMEELREHTYQYVNVPDPVESEARRQRVLDGELQNLMEQTAAGIIAREQEEHQIQVATRMSATVVENEMDVETNPTILLDQPQPSQHSRRRGRPPKPKQRDMRISPKVFKGSSSRKRNLTSGTALLASLTSQSKHKLNFLETDKHFLLPPTRPGSGGLTLFWRQDIDIQILNQSQNFIDTLISYKGNVFHTSFIYGEPDQSQRKDFWYFFSAITKDRDTPWLLTGDFNEIVDNSEKSGGPIRAEGSFTTFRNFLASGDLFDLKHSGNYLSWRGTRGNHLVHCRLDRSIVNSAWSDLFPSGRCHYMEFGGSDHRPIITYIDPTKKKTGGLFRYDRRLSANPEVKAIITATWNAAPEQPVRLRLSRCRHAIAAWSKRQTTNSRVRIEQLKMELC</sequence>
<gene>
    <name evidence="3" type="ORF">Bca52824_077600</name>
</gene>
<evidence type="ECO:0000313" key="3">
    <source>
        <dbReference type="EMBL" id="KAG2258306.1"/>
    </source>
</evidence>
<feature type="region of interest" description="Disordered" evidence="1">
    <location>
        <begin position="158"/>
        <end position="193"/>
    </location>
</feature>
<dbReference type="Pfam" id="PF03372">
    <property type="entry name" value="Exo_endo_phos"/>
    <property type="match status" value="1"/>
</dbReference>
<name>A0A8X7U066_BRACI</name>
<protein>
    <recommendedName>
        <fullName evidence="2">Endonuclease/exonuclease/phosphatase domain-containing protein</fullName>
    </recommendedName>
</protein>
<evidence type="ECO:0000313" key="4">
    <source>
        <dbReference type="Proteomes" id="UP000886595"/>
    </source>
</evidence>
<reference evidence="3 4" key="1">
    <citation type="submission" date="2020-02" db="EMBL/GenBank/DDBJ databases">
        <authorList>
            <person name="Ma Q."/>
            <person name="Huang Y."/>
            <person name="Song X."/>
            <person name="Pei D."/>
        </authorList>
    </citation>
    <scope>NUCLEOTIDE SEQUENCE [LARGE SCALE GENOMIC DNA]</scope>
    <source>
        <strain evidence="3">Sxm20200214</strain>
        <tissue evidence="3">Leaf</tissue>
    </source>
</reference>
<evidence type="ECO:0000259" key="2">
    <source>
        <dbReference type="Pfam" id="PF03372"/>
    </source>
</evidence>
<dbReference type="PANTHER" id="PTHR33710:SF79">
    <property type="entry name" value="OS06G0205337 PROTEIN"/>
    <property type="match status" value="1"/>
</dbReference>
<feature type="domain" description="Endonuclease/exonuclease/phosphatase" evidence="2">
    <location>
        <begin position="343"/>
        <end position="509"/>
    </location>
</feature>
<feature type="compositionally biased region" description="Basic and acidic residues" evidence="1">
    <location>
        <begin position="100"/>
        <end position="111"/>
    </location>
</feature>
<dbReference type="OrthoDB" id="1112386at2759"/>
<dbReference type="InterPro" id="IPR036691">
    <property type="entry name" value="Endo/exonu/phosph_ase_sf"/>
</dbReference>
<organism evidence="3 4">
    <name type="scientific">Brassica carinata</name>
    <name type="common">Ethiopian mustard</name>
    <name type="synonym">Abyssinian cabbage</name>
    <dbReference type="NCBI Taxonomy" id="52824"/>
    <lineage>
        <taxon>Eukaryota</taxon>
        <taxon>Viridiplantae</taxon>
        <taxon>Streptophyta</taxon>
        <taxon>Embryophyta</taxon>
        <taxon>Tracheophyta</taxon>
        <taxon>Spermatophyta</taxon>
        <taxon>Magnoliopsida</taxon>
        <taxon>eudicotyledons</taxon>
        <taxon>Gunneridae</taxon>
        <taxon>Pentapetalae</taxon>
        <taxon>rosids</taxon>
        <taxon>malvids</taxon>
        <taxon>Brassicales</taxon>
        <taxon>Brassicaceae</taxon>
        <taxon>Brassiceae</taxon>
        <taxon>Brassica</taxon>
    </lineage>
</organism>
<feature type="compositionally biased region" description="Basic and acidic residues" evidence="1">
    <location>
        <begin position="170"/>
        <end position="181"/>
    </location>
</feature>
<dbReference type="InterPro" id="IPR005135">
    <property type="entry name" value="Endo/exonuclease/phosphatase"/>
</dbReference>
<comment type="caution">
    <text evidence="3">The sequence shown here is derived from an EMBL/GenBank/DDBJ whole genome shotgun (WGS) entry which is preliminary data.</text>
</comment>
<accession>A0A8X7U066</accession>
<dbReference type="AlphaFoldDB" id="A0A8X7U066"/>
<feature type="region of interest" description="Disordered" evidence="1">
    <location>
        <begin position="1"/>
        <end position="144"/>
    </location>
</feature>
<dbReference type="Gene3D" id="3.60.10.10">
    <property type="entry name" value="Endonuclease/exonuclease/phosphatase"/>
    <property type="match status" value="1"/>
</dbReference>
<proteinExistence type="predicted"/>
<dbReference type="Proteomes" id="UP000886595">
    <property type="component" value="Unassembled WGS sequence"/>
</dbReference>
<dbReference type="PANTHER" id="PTHR33710">
    <property type="entry name" value="BNAC02G09200D PROTEIN"/>
    <property type="match status" value="1"/>
</dbReference>
<feature type="region of interest" description="Disordered" evidence="1">
    <location>
        <begin position="271"/>
        <end position="314"/>
    </location>
</feature>
<dbReference type="SUPFAM" id="SSF56219">
    <property type="entry name" value="DNase I-like"/>
    <property type="match status" value="1"/>
</dbReference>
<feature type="compositionally biased region" description="Basic and acidic residues" evidence="1">
    <location>
        <begin position="17"/>
        <end position="28"/>
    </location>
</feature>